<evidence type="ECO:0000256" key="3">
    <source>
        <dbReference type="ARBA" id="ARBA00022692"/>
    </source>
</evidence>
<evidence type="ECO:0000256" key="6">
    <source>
        <dbReference type="ARBA" id="ARBA00023040"/>
    </source>
</evidence>
<name>A0A8T2INZ3_9PIPI</name>
<evidence type="ECO:0000256" key="9">
    <source>
        <dbReference type="ARBA" id="ARBA00023224"/>
    </source>
</evidence>
<evidence type="ECO:0000313" key="12">
    <source>
        <dbReference type="EMBL" id="KAG8433523.1"/>
    </source>
</evidence>
<dbReference type="GO" id="GO:0004984">
    <property type="term" value="F:olfactory receptor activity"/>
    <property type="evidence" value="ECO:0007669"/>
    <property type="project" value="InterPro"/>
</dbReference>
<reference evidence="12" key="1">
    <citation type="thesis" date="2020" institute="ProQuest LLC" country="789 East Eisenhower Parkway, Ann Arbor, MI, USA">
        <title>Comparative Genomics and Chromosome Evolution.</title>
        <authorList>
            <person name="Mudd A.B."/>
        </authorList>
    </citation>
    <scope>NUCLEOTIDE SEQUENCE</scope>
    <source>
        <strain evidence="12">Female2</strain>
        <tissue evidence="12">Blood</tissue>
    </source>
</reference>
<dbReference type="PANTHER" id="PTHR26452">
    <property type="entry name" value="OLFACTORY RECEPTOR"/>
    <property type="match status" value="1"/>
</dbReference>
<dbReference type="SUPFAM" id="SSF81321">
    <property type="entry name" value="Family A G protein-coupled receptor-like"/>
    <property type="match status" value="1"/>
</dbReference>
<keyword evidence="13" id="KW-1185">Reference proteome</keyword>
<dbReference type="AlphaFoldDB" id="A0A8T2INZ3"/>
<evidence type="ECO:0000259" key="11">
    <source>
        <dbReference type="PROSITE" id="PS50262"/>
    </source>
</evidence>
<evidence type="ECO:0000256" key="10">
    <source>
        <dbReference type="SAM" id="Phobius"/>
    </source>
</evidence>
<accession>A0A8T2INZ3</accession>
<protein>
    <recommendedName>
        <fullName evidence="11">G-protein coupled receptors family 1 profile domain-containing protein</fullName>
    </recommendedName>
</protein>
<dbReference type="InterPro" id="IPR050516">
    <property type="entry name" value="Olfactory_GPCR"/>
</dbReference>
<keyword evidence="9" id="KW-0807">Transducer</keyword>
<gene>
    <name evidence="12" type="ORF">GDO86_017712</name>
</gene>
<dbReference type="GO" id="GO:0005886">
    <property type="term" value="C:plasma membrane"/>
    <property type="evidence" value="ECO:0007669"/>
    <property type="project" value="UniProtKB-SubCell"/>
</dbReference>
<comment type="subcellular location">
    <subcellularLocation>
        <location evidence="1">Cell membrane</location>
        <topology evidence="1">Multi-pass membrane protein</topology>
    </subcellularLocation>
</comment>
<organism evidence="12 13">
    <name type="scientific">Hymenochirus boettgeri</name>
    <name type="common">Congo dwarf clawed frog</name>
    <dbReference type="NCBI Taxonomy" id="247094"/>
    <lineage>
        <taxon>Eukaryota</taxon>
        <taxon>Metazoa</taxon>
        <taxon>Chordata</taxon>
        <taxon>Craniata</taxon>
        <taxon>Vertebrata</taxon>
        <taxon>Euteleostomi</taxon>
        <taxon>Amphibia</taxon>
        <taxon>Batrachia</taxon>
        <taxon>Anura</taxon>
        <taxon>Pipoidea</taxon>
        <taxon>Pipidae</taxon>
        <taxon>Pipinae</taxon>
        <taxon>Hymenochirus</taxon>
    </lineage>
</organism>
<feature type="domain" description="G-protein coupled receptors family 1 profile" evidence="11">
    <location>
        <begin position="40"/>
        <end position="102"/>
    </location>
</feature>
<keyword evidence="7 10" id="KW-0472">Membrane</keyword>
<keyword evidence="4" id="KW-0552">Olfaction</keyword>
<dbReference type="PROSITE" id="PS50262">
    <property type="entry name" value="G_PROTEIN_RECEP_F1_2"/>
    <property type="match status" value="1"/>
</dbReference>
<evidence type="ECO:0000256" key="5">
    <source>
        <dbReference type="ARBA" id="ARBA00022989"/>
    </source>
</evidence>
<comment type="caution">
    <text evidence="12">The sequence shown here is derived from an EMBL/GenBank/DDBJ whole genome shotgun (WGS) entry which is preliminary data.</text>
</comment>
<evidence type="ECO:0000256" key="7">
    <source>
        <dbReference type="ARBA" id="ARBA00023136"/>
    </source>
</evidence>
<dbReference type="Proteomes" id="UP000812440">
    <property type="component" value="Chromosome 9"/>
</dbReference>
<keyword evidence="4" id="KW-0716">Sensory transduction</keyword>
<dbReference type="InterPro" id="IPR000725">
    <property type="entry name" value="Olfact_rcpt"/>
</dbReference>
<keyword evidence="6" id="KW-0297">G-protein coupled receptor</keyword>
<feature type="transmembrane region" description="Helical" evidence="10">
    <location>
        <begin position="12"/>
        <end position="39"/>
    </location>
</feature>
<sequence length="124" mass="14061">MDGCNDTFVENFILLGFSHVLTFVSFCFVFLVPVISTLLGNSLIIQLIINDHRLHTPMYFFLANLSVLDILSPSVTVPKMICDLYTEEGGISFHFCIIQLFLIKFAGSECPLRQSWPLIAMWPL</sequence>
<keyword evidence="3 10" id="KW-0812">Transmembrane</keyword>
<dbReference type="Gene3D" id="1.20.1070.10">
    <property type="entry name" value="Rhodopsin 7-helix transmembrane proteins"/>
    <property type="match status" value="1"/>
</dbReference>
<evidence type="ECO:0000256" key="8">
    <source>
        <dbReference type="ARBA" id="ARBA00023170"/>
    </source>
</evidence>
<evidence type="ECO:0000256" key="4">
    <source>
        <dbReference type="ARBA" id="ARBA00022725"/>
    </source>
</evidence>
<dbReference type="Pfam" id="PF13853">
    <property type="entry name" value="7tm_4"/>
    <property type="match status" value="1"/>
</dbReference>
<dbReference type="OrthoDB" id="9975554at2759"/>
<evidence type="ECO:0000256" key="1">
    <source>
        <dbReference type="ARBA" id="ARBA00004651"/>
    </source>
</evidence>
<keyword evidence="2" id="KW-1003">Cell membrane</keyword>
<proteinExistence type="predicted"/>
<keyword evidence="5 10" id="KW-1133">Transmembrane helix</keyword>
<dbReference type="InterPro" id="IPR017452">
    <property type="entry name" value="GPCR_Rhodpsn_7TM"/>
</dbReference>
<dbReference type="EMBL" id="JAACNH010000009">
    <property type="protein sequence ID" value="KAG8433523.1"/>
    <property type="molecule type" value="Genomic_DNA"/>
</dbReference>
<keyword evidence="8" id="KW-0675">Receptor</keyword>
<evidence type="ECO:0000313" key="13">
    <source>
        <dbReference type="Proteomes" id="UP000812440"/>
    </source>
</evidence>
<evidence type="ECO:0000256" key="2">
    <source>
        <dbReference type="ARBA" id="ARBA00022475"/>
    </source>
</evidence>
<dbReference type="GO" id="GO:0004930">
    <property type="term" value="F:G protein-coupled receptor activity"/>
    <property type="evidence" value="ECO:0007669"/>
    <property type="project" value="UniProtKB-KW"/>
</dbReference>